<dbReference type="Proteomes" id="UP000515153">
    <property type="component" value="Unplaced"/>
</dbReference>
<feature type="compositionally biased region" description="Polar residues" evidence="1">
    <location>
        <begin position="202"/>
        <end position="217"/>
    </location>
</feature>
<dbReference type="OrthoDB" id="5338195at2759"/>
<feature type="region of interest" description="Disordered" evidence="1">
    <location>
        <begin position="643"/>
        <end position="679"/>
    </location>
</feature>
<feature type="domain" description="SWR1-complex protein 3" evidence="2">
    <location>
        <begin position="59"/>
        <end position="159"/>
    </location>
</feature>
<evidence type="ECO:0000259" key="2">
    <source>
        <dbReference type="Pfam" id="PF24707"/>
    </source>
</evidence>
<reference evidence="4" key="3">
    <citation type="submission" date="2025-08" db="UniProtKB">
        <authorList>
            <consortium name="RefSeq"/>
        </authorList>
    </citation>
    <scope>IDENTIFICATION</scope>
    <source>
        <strain evidence="4">NI907</strain>
    </source>
</reference>
<dbReference type="KEGG" id="pgri:PgNI_07705"/>
<keyword evidence="3" id="KW-1185">Reference proteome</keyword>
<dbReference type="InterPro" id="IPR037651">
    <property type="entry name" value="Swc3"/>
</dbReference>
<feature type="compositionally biased region" description="Pro residues" evidence="1">
    <location>
        <begin position="48"/>
        <end position="57"/>
    </location>
</feature>
<feature type="compositionally biased region" description="Pro residues" evidence="1">
    <location>
        <begin position="262"/>
        <end position="274"/>
    </location>
</feature>
<dbReference type="InterPro" id="IPR057558">
    <property type="entry name" value="Swc3_dom"/>
</dbReference>
<feature type="compositionally biased region" description="Basic and acidic residues" evidence="1">
    <location>
        <begin position="643"/>
        <end position="654"/>
    </location>
</feature>
<evidence type="ECO:0000313" key="4">
    <source>
        <dbReference type="RefSeq" id="XP_030980522.1"/>
    </source>
</evidence>
<feature type="region of interest" description="Disordered" evidence="1">
    <location>
        <begin position="481"/>
        <end position="528"/>
    </location>
</feature>
<name>A0A6P8B058_PYRGI</name>
<dbReference type="RefSeq" id="XP_030980522.1">
    <property type="nucleotide sequence ID" value="XM_031127715.1"/>
</dbReference>
<dbReference type="PANTHER" id="PTHR28108:SF1">
    <property type="entry name" value="SWR1-COMPLEX PROTEIN 3"/>
    <property type="match status" value="1"/>
</dbReference>
<feature type="compositionally biased region" description="Low complexity" evidence="1">
    <location>
        <begin position="302"/>
        <end position="323"/>
    </location>
</feature>
<protein>
    <recommendedName>
        <fullName evidence="2">SWR1-complex protein 3 domain-containing protein</fullName>
    </recommendedName>
</protein>
<evidence type="ECO:0000256" key="1">
    <source>
        <dbReference type="SAM" id="MobiDB-lite"/>
    </source>
</evidence>
<sequence length="719" mass="76846">MERKRKLPARAAARVEQVSKKRTATPPDNRSATPVPTPPTTVAEESPIPVPAVPPLPKSIQSGKPLPTVAEPQPDDLSNKEYQTIQESGVLGESLHRSRQKWINEGIFEKYWTKPIKRKGAVIEEPNNPPKDSMSRIGTVTIFAEPHVFDATMFAVKDPKPPAPLPPTRPVIQYGPPNGTMPPPASGPGTTPSTPVIKSADSPATATASMDTPQAKTEGQHRDSSIPATKTNAEPAHSQAPIIGPTDSQSNGQPPESKHRPAPPPQAQPTPPLPVAAAPVPLSQPSAMHPSFPSRPPPPPATSGSAAGTPAPHTPRPATAQPAGADPIIVMLAEKATEDAHLRELMKRVAQGLAPKDELDRFQAIIDKITLEARRKGIVAASSADSLTIDGKTVRYFADEVRTILDIVLTTNPRQTSADLRPPAKSDPLVVELVKAALDEPKTRDLVRRIAENRPYFADATDLKLLLDKLKQSLVKAAEERKAAGAATPSQSKAKAPTNGHGASNQTATPPAPQQALRSKGPPPAPKPDISAVVLEFANGTGDRYLFPKFSILESVQGPTGPQILASFLLVRKGSTSEYGGDPNLDYYQPITIRIQASSPKLLDNLTRVVAPRDEVKRYMDDIMDNMTRAEYVLLAMRLPRPEKEDKDGAEKDGISGAANGATGPEVIGQVPAQDGPLWTAKATAKTAASHKLDKKVAGEDEEYQKFIASVTPMEVDQN</sequence>
<dbReference type="PANTHER" id="PTHR28108">
    <property type="entry name" value="SWR1-COMPLEX PROTEIN 3"/>
    <property type="match status" value="1"/>
</dbReference>
<dbReference type="GeneID" id="41962624"/>
<feature type="region of interest" description="Disordered" evidence="1">
    <location>
        <begin position="155"/>
        <end position="323"/>
    </location>
</feature>
<evidence type="ECO:0000313" key="3">
    <source>
        <dbReference type="Proteomes" id="UP000515153"/>
    </source>
</evidence>
<dbReference type="GO" id="GO:0140849">
    <property type="term" value="F:ATP-dependent H2AZ histone chaperone activity"/>
    <property type="evidence" value="ECO:0007669"/>
    <property type="project" value="InterPro"/>
</dbReference>
<feature type="region of interest" description="Disordered" evidence="1">
    <location>
        <begin position="1"/>
        <end position="76"/>
    </location>
</feature>
<dbReference type="Pfam" id="PF24707">
    <property type="entry name" value="Swc3"/>
    <property type="match status" value="1"/>
</dbReference>
<proteinExistence type="predicted"/>
<organism evidence="3 4">
    <name type="scientific">Pyricularia grisea</name>
    <name type="common">Crabgrass-specific blast fungus</name>
    <name type="synonym">Magnaporthe grisea</name>
    <dbReference type="NCBI Taxonomy" id="148305"/>
    <lineage>
        <taxon>Eukaryota</taxon>
        <taxon>Fungi</taxon>
        <taxon>Dikarya</taxon>
        <taxon>Ascomycota</taxon>
        <taxon>Pezizomycotina</taxon>
        <taxon>Sordariomycetes</taxon>
        <taxon>Sordariomycetidae</taxon>
        <taxon>Magnaporthales</taxon>
        <taxon>Pyriculariaceae</taxon>
        <taxon>Pyricularia</taxon>
    </lineage>
</organism>
<dbReference type="AlphaFoldDB" id="A0A6P8B058"/>
<reference evidence="4" key="1">
    <citation type="journal article" date="2019" name="Mol. Biol. Evol.">
        <title>Blast fungal genomes show frequent chromosomal changes, gene gains and losses, and effector gene turnover.</title>
        <authorList>
            <person name="Gomez Luciano L.B."/>
            <person name="Jason Tsai I."/>
            <person name="Chuma I."/>
            <person name="Tosa Y."/>
            <person name="Chen Y.H."/>
            <person name="Li J.Y."/>
            <person name="Li M.Y."/>
            <person name="Jade Lu M.Y."/>
            <person name="Nakayashiki H."/>
            <person name="Li W.H."/>
        </authorList>
    </citation>
    <scope>NUCLEOTIDE SEQUENCE</scope>
    <source>
        <strain evidence="4">NI907</strain>
    </source>
</reference>
<feature type="compositionally biased region" description="Low complexity" evidence="1">
    <location>
        <begin position="275"/>
        <end position="292"/>
    </location>
</feature>
<accession>A0A6P8B058</accession>
<reference evidence="4" key="2">
    <citation type="submission" date="2019-10" db="EMBL/GenBank/DDBJ databases">
        <authorList>
            <consortium name="NCBI Genome Project"/>
        </authorList>
    </citation>
    <scope>NUCLEOTIDE SEQUENCE</scope>
    <source>
        <strain evidence="4">NI907</strain>
    </source>
</reference>
<gene>
    <name evidence="4" type="ORF">PgNI_07705</name>
</gene>
<dbReference type="GO" id="GO:0000812">
    <property type="term" value="C:Swr1 complex"/>
    <property type="evidence" value="ECO:0007669"/>
    <property type="project" value="InterPro"/>
</dbReference>